<evidence type="ECO:0000313" key="3">
    <source>
        <dbReference type="Proteomes" id="UP000014019"/>
    </source>
</evidence>
<dbReference type="AlphaFoldDB" id="R8QHB2"/>
<gene>
    <name evidence="2" type="ORF">IIQ_01107</name>
</gene>
<evidence type="ECO:0000256" key="1">
    <source>
        <dbReference type="SAM" id="MobiDB-lite"/>
    </source>
</evidence>
<name>R8QHB2_BACCE</name>
<dbReference type="EMBL" id="AHEZ01000044">
    <property type="protein sequence ID" value="EOP70435.1"/>
    <property type="molecule type" value="Genomic_DNA"/>
</dbReference>
<feature type="region of interest" description="Disordered" evidence="1">
    <location>
        <begin position="27"/>
        <end position="56"/>
    </location>
</feature>
<feature type="compositionally biased region" description="Basic residues" evidence="1">
    <location>
        <begin position="30"/>
        <end position="56"/>
    </location>
</feature>
<sequence>MLSQLTKAFQEHVTRTDARLKELEPIKPKGNIKHRNRVKRHRRPSRHTKRNCQKGV</sequence>
<accession>R8QHB2</accession>
<evidence type="ECO:0000313" key="2">
    <source>
        <dbReference type="EMBL" id="EOP70435.1"/>
    </source>
</evidence>
<protein>
    <submittedName>
        <fullName evidence="2">Uncharacterized protein</fullName>
    </submittedName>
</protein>
<dbReference type="Proteomes" id="UP000014019">
    <property type="component" value="Unassembled WGS sequence"/>
</dbReference>
<organism evidence="2 3">
    <name type="scientific">Bacillus cereus VD118</name>
    <dbReference type="NCBI Taxonomy" id="1053231"/>
    <lineage>
        <taxon>Bacteria</taxon>
        <taxon>Bacillati</taxon>
        <taxon>Bacillota</taxon>
        <taxon>Bacilli</taxon>
        <taxon>Bacillales</taxon>
        <taxon>Bacillaceae</taxon>
        <taxon>Bacillus</taxon>
        <taxon>Bacillus cereus group</taxon>
    </lineage>
</organism>
<comment type="caution">
    <text evidence="2">The sequence shown here is derived from an EMBL/GenBank/DDBJ whole genome shotgun (WGS) entry which is preliminary data.</text>
</comment>
<dbReference type="HOGENOM" id="CLU_3004235_0_0_9"/>
<proteinExistence type="predicted"/>
<reference evidence="2 3" key="1">
    <citation type="submission" date="2012-12" db="EMBL/GenBank/DDBJ databases">
        <title>The Genome Sequence of Bacillus cereus VD118.</title>
        <authorList>
            <consortium name="The Broad Institute Genome Sequencing Platform"/>
            <consortium name="The Broad Institute Genome Sequencing Center for Infectious Disease"/>
            <person name="Feldgarden M."/>
            <person name="Van der Auwera G.A."/>
            <person name="Mahillon J."/>
            <person name="Duprez V."/>
            <person name="Timmery S."/>
            <person name="Mattelet C."/>
            <person name="Dierick K."/>
            <person name="Sun M."/>
            <person name="Yu Z."/>
            <person name="Zhu L."/>
            <person name="Hu X."/>
            <person name="Shank E.B."/>
            <person name="Swiecicka I."/>
            <person name="Hansen B.M."/>
            <person name="Andrup L."/>
            <person name="Walker B."/>
            <person name="Young S.K."/>
            <person name="Zeng Q."/>
            <person name="Gargeya S."/>
            <person name="Fitzgerald M."/>
            <person name="Haas B."/>
            <person name="Abouelleil A."/>
            <person name="Alvarado L."/>
            <person name="Arachchi H.M."/>
            <person name="Berlin A.M."/>
            <person name="Chapman S.B."/>
            <person name="Dewar J."/>
            <person name="Goldberg J."/>
            <person name="Griggs A."/>
            <person name="Gujja S."/>
            <person name="Hansen M."/>
            <person name="Howarth C."/>
            <person name="Imamovic A."/>
            <person name="Larimer J."/>
            <person name="McCowan C."/>
            <person name="Murphy C."/>
            <person name="Neiman D."/>
            <person name="Pearson M."/>
            <person name="Priest M."/>
            <person name="Roberts A."/>
            <person name="Saif S."/>
            <person name="Shea T."/>
            <person name="Sisk P."/>
            <person name="Sykes S."/>
            <person name="Wortman J."/>
            <person name="Nusbaum C."/>
            <person name="Birren B."/>
        </authorList>
    </citation>
    <scope>NUCLEOTIDE SEQUENCE [LARGE SCALE GENOMIC DNA]</scope>
    <source>
        <strain evidence="2 3">VD118</strain>
    </source>
</reference>